<gene>
    <name evidence="1" type="ORF">DES41_1139</name>
</gene>
<dbReference type="Pfam" id="PF09673">
    <property type="entry name" value="TrbC_Ftype"/>
    <property type="match status" value="1"/>
</dbReference>
<evidence type="ECO:0000313" key="2">
    <source>
        <dbReference type="Proteomes" id="UP000252884"/>
    </source>
</evidence>
<dbReference type="EMBL" id="QPJK01000013">
    <property type="protein sequence ID" value="RCW65085.1"/>
    <property type="molecule type" value="Genomic_DNA"/>
</dbReference>
<dbReference type="Proteomes" id="UP000252884">
    <property type="component" value="Unassembled WGS sequence"/>
</dbReference>
<dbReference type="InterPro" id="IPR014113">
    <property type="entry name" value="T4SS_TrbC_subgr"/>
</dbReference>
<evidence type="ECO:0000313" key="1">
    <source>
        <dbReference type="EMBL" id="RCW65085.1"/>
    </source>
</evidence>
<name>A0A368XB54_9BURK</name>
<proteinExistence type="predicted"/>
<protein>
    <submittedName>
        <fullName evidence="1">Type-F conjugative transfer system pilin assembly protein TrbC</fullName>
    </submittedName>
</protein>
<comment type="caution">
    <text evidence="1">The sequence shown here is derived from an EMBL/GenBank/DDBJ whole genome shotgun (WGS) entry which is preliminary data.</text>
</comment>
<sequence length="125" mass="13782">MPRLTLERLLDQATRAGASVVLRGFAEGSLRKTVTQLQELIGNRPVGVQVDPPAFDRFAITRVPSFVLVRDGTRPKPCEEGSCAPPEDFLQVAGDVSLDYALTHMQRSSPSFKAETTVFLDRLRP</sequence>
<dbReference type="InterPro" id="IPR019106">
    <property type="entry name" value="T4SS_TrbC"/>
</dbReference>
<dbReference type="NCBIfam" id="TIGR02742">
    <property type="entry name" value="TrbC_Ftype"/>
    <property type="match status" value="1"/>
</dbReference>
<organism evidence="1 2">
    <name type="scientific">Pseudorhodoferax soli</name>
    <dbReference type="NCBI Taxonomy" id="545864"/>
    <lineage>
        <taxon>Bacteria</taxon>
        <taxon>Pseudomonadati</taxon>
        <taxon>Pseudomonadota</taxon>
        <taxon>Betaproteobacteria</taxon>
        <taxon>Burkholderiales</taxon>
        <taxon>Comamonadaceae</taxon>
    </lineage>
</organism>
<dbReference type="AlphaFoldDB" id="A0A368XB54"/>
<accession>A0A368XB54</accession>
<keyword evidence="2" id="KW-1185">Reference proteome</keyword>
<reference evidence="1 2" key="1">
    <citation type="submission" date="2018-07" db="EMBL/GenBank/DDBJ databases">
        <title>Genomic Encyclopedia of Type Strains, Phase IV (KMG-IV): sequencing the most valuable type-strain genomes for metagenomic binning, comparative biology and taxonomic classification.</title>
        <authorList>
            <person name="Goeker M."/>
        </authorList>
    </citation>
    <scope>NUCLEOTIDE SEQUENCE [LARGE SCALE GENOMIC DNA]</scope>
    <source>
        <strain evidence="1 2">DSM 21634</strain>
    </source>
</reference>